<evidence type="ECO:0000313" key="2">
    <source>
        <dbReference type="EMBL" id="KHN72534.1"/>
    </source>
</evidence>
<dbReference type="InterPro" id="IPR017850">
    <property type="entry name" value="Alkaline_phosphatase_core_sf"/>
</dbReference>
<dbReference type="EMBL" id="JPKZ01003248">
    <property type="protein sequence ID" value="KHN72534.1"/>
    <property type="molecule type" value="Genomic_DNA"/>
</dbReference>
<proteinExistence type="predicted"/>
<evidence type="ECO:0008006" key="4">
    <source>
        <dbReference type="Google" id="ProtNLM"/>
    </source>
</evidence>
<dbReference type="PANTHER" id="PTHR10974">
    <property type="entry name" value="FI08016P-RELATED"/>
    <property type="match status" value="1"/>
</dbReference>
<dbReference type="OMA" id="ESWHIAF"/>
<name>A0A0B2UTG1_TOXCA</name>
<dbReference type="InterPro" id="IPR004245">
    <property type="entry name" value="DUF229"/>
</dbReference>
<keyword evidence="3" id="KW-1185">Reference proteome</keyword>
<dbReference type="AlphaFoldDB" id="A0A0B2UTG1"/>
<dbReference type="OrthoDB" id="413313at2759"/>
<feature type="transmembrane region" description="Helical" evidence="1">
    <location>
        <begin position="24"/>
        <end position="41"/>
    </location>
</feature>
<comment type="caution">
    <text evidence="2">The sequence shown here is derived from an EMBL/GenBank/DDBJ whole genome shotgun (WGS) entry which is preliminary data.</text>
</comment>
<dbReference type="GO" id="GO:0005615">
    <property type="term" value="C:extracellular space"/>
    <property type="evidence" value="ECO:0007669"/>
    <property type="project" value="TreeGrafter"/>
</dbReference>
<sequence>MIFKRWLSLIYAAILRGTYRDRRYSIFVSLLLFLICIYYGLHVNDVFQRSIPEELLRYQRLLEMNGSSLSACNIPQVDPWDATILKYYSKPKPLSCKALQNNVTVLRDGVLMVLNEYREQLKCRCRTFQHYTGVSDFDLKYDDWINVNPVNGTKIDKEFVEVQCYSNGIIPSKTYSYQWNQIVKRNSSIKTKRPFEKSSAERPSVLMFGFDGMSRSNFVRVLPKTHTQLQKMGFIDLRGHIKIGDNTFPNLCAILTGKRSSSTREFKGELPDEWNIYFDDWPFVWNNFSEQGYVTLLAEDRPDIGTFNYLGWLRGFKYPPTDHYLRPYWVATYWSLLFRRSSPNCYDRLPAHALQLNYMSQFLTKYAGTRSFALHWTQDLSHDYLNAINVADEDYERFFVENSSNFNNTIVIVFSDHGHRYDAIRETVIGRLEARLPFASILLPKEFVKKFPHTFEALRKNSEKMTTPFDFYATLINIALGNFSRTAPPETIQRGYNLLAPIPTVRQCYDANVPEDYCPCFYEVEVQIDEARQAASELINFANAQLARTQSKSTNKIVQDGFKCADLVLKKIEYASVWVPPVKVIEDPHVDNVIARQLELSYRVVVRVKPPSDALLEGVVVKDLKNNEWKVTGEIERNNKYGNTSHCVISPALKKLCHCIAAI</sequence>
<keyword evidence="1" id="KW-0812">Transmembrane</keyword>
<evidence type="ECO:0000256" key="1">
    <source>
        <dbReference type="SAM" id="Phobius"/>
    </source>
</evidence>
<evidence type="ECO:0000313" key="3">
    <source>
        <dbReference type="Proteomes" id="UP000031036"/>
    </source>
</evidence>
<dbReference type="CDD" id="cd16021">
    <property type="entry name" value="ALP_like"/>
    <property type="match status" value="1"/>
</dbReference>
<keyword evidence="1" id="KW-0472">Membrane</keyword>
<dbReference type="FunFam" id="3.40.720.10:FF:000017">
    <property type="entry name" value="Predicted protein"/>
    <property type="match status" value="1"/>
</dbReference>
<dbReference type="STRING" id="6265.A0A0B2UTG1"/>
<accession>A0A0B2UTG1</accession>
<reference evidence="2 3" key="1">
    <citation type="submission" date="2014-11" db="EMBL/GenBank/DDBJ databases">
        <title>Genetic blueprint of the zoonotic pathogen Toxocara canis.</title>
        <authorList>
            <person name="Zhu X.-Q."/>
            <person name="Korhonen P.K."/>
            <person name="Cai H."/>
            <person name="Young N.D."/>
            <person name="Nejsum P."/>
            <person name="von Samson-Himmelstjerna G."/>
            <person name="Boag P.R."/>
            <person name="Tan P."/>
            <person name="Li Q."/>
            <person name="Min J."/>
            <person name="Yang Y."/>
            <person name="Wang X."/>
            <person name="Fang X."/>
            <person name="Hall R.S."/>
            <person name="Hofmann A."/>
            <person name="Sternberg P.W."/>
            <person name="Jex A.R."/>
            <person name="Gasser R.B."/>
        </authorList>
    </citation>
    <scope>NUCLEOTIDE SEQUENCE [LARGE SCALE GENOMIC DNA]</scope>
    <source>
        <strain evidence="2">PN_DK_2014</strain>
    </source>
</reference>
<protein>
    <recommendedName>
        <fullName evidence="4">DUF229 domain-containing protein</fullName>
    </recommendedName>
</protein>
<dbReference type="Gene3D" id="3.40.720.10">
    <property type="entry name" value="Alkaline Phosphatase, subunit A"/>
    <property type="match status" value="1"/>
</dbReference>
<dbReference type="Proteomes" id="UP000031036">
    <property type="component" value="Unassembled WGS sequence"/>
</dbReference>
<keyword evidence="1" id="KW-1133">Transmembrane helix</keyword>
<organism evidence="2 3">
    <name type="scientific">Toxocara canis</name>
    <name type="common">Canine roundworm</name>
    <dbReference type="NCBI Taxonomy" id="6265"/>
    <lineage>
        <taxon>Eukaryota</taxon>
        <taxon>Metazoa</taxon>
        <taxon>Ecdysozoa</taxon>
        <taxon>Nematoda</taxon>
        <taxon>Chromadorea</taxon>
        <taxon>Rhabditida</taxon>
        <taxon>Spirurina</taxon>
        <taxon>Ascaridomorpha</taxon>
        <taxon>Ascaridoidea</taxon>
        <taxon>Toxocaridae</taxon>
        <taxon>Toxocara</taxon>
    </lineage>
</organism>
<gene>
    <name evidence="2" type="ORF">Tcan_14734</name>
</gene>
<dbReference type="SUPFAM" id="SSF53649">
    <property type="entry name" value="Alkaline phosphatase-like"/>
    <property type="match status" value="1"/>
</dbReference>
<dbReference type="Pfam" id="PF02995">
    <property type="entry name" value="DUF229"/>
    <property type="match status" value="1"/>
</dbReference>
<dbReference type="PANTHER" id="PTHR10974:SF35">
    <property type="entry name" value="SULFATASE DOMAIN-CONTAINING PROTEIN"/>
    <property type="match status" value="1"/>
</dbReference>